<dbReference type="GO" id="GO:0003677">
    <property type="term" value="F:DNA binding"/>
    <property type="evidence" value="ECO:0007669"/>
    <property type="project" value="TreeGrafter"/>
</dbReference>
<dbReference type="GO" id="GO:0032259">
    <property type="term" value="P:methylation"/>
    <property type="evidence" value="ECO:0007669"/>
    <property type="project" value="UniProtKB-KW"/>
</dbReference>
<dbReference type="SUPFAM" id="SSF53335">
    <property type="entry name" value="S-adenosyl-L-methionine-dependent methyltransferases"/>
    <property type="match status" value="1"/>
</dbReference>
<dbReference type="PROSITE" id="PS00094">
    <property type="entry name" value="C5_MTASE_1"/>
    <property type="match status" value="1"/>
</dbReference>
<dbReference type="PROSITE" id="PS00095">
    <property type="entry name" value="C5_MTASE_2"/>
    <property type="match status" value="1"/>
</dbReference>
<dbReference type="PRINTS" id="PR00105">
    <property type="entry name" value="C5METTRFRASE"/>
</dbReference>
<name>A0A173YYE2_FLAPL</name>
<comment type="similarity">
    <text evidence="5 6">Belongs to the class I-like SAM-binding methyltransferase superfamily. C5-methyltransferase family.</text>
</comment>
<gene>
    <name evidence="8" type="primary">haeIIIM</name>
    <name evidence="8" type="ORF">ERS852411_00317</name>
</gene>
<dbReference type="EMBL" id="CYZT01000009">
    <property type="protein sequence ID" value="CUN68489.1"/>
    <property type="molecule type" value="Genomic_DNA"/>
</dbReference>
<evidence type="ECO:0000256" key="1">
    <source>
        <dbReference type="ARBA" id="ARBA00022603"/>
    </source>
</evidence>
<dbReference type="GO" id="GO:0003886">
    <property type="term" value="F:DNA (cytosine-5-)-methyltransferase activity"/>
    <property type="evidence" value="ECO:0007669"/>
    <property type="project" value="UniProtKB-EC"/>
</dbReference>
<dbReference type="Pfam" id="PF00145">
    <property type="entry name" value="DNA_methylase"/>
    <property type="match status" value="2"/>
</dbReference>
<keyword evidence="3 5" id="KW-0949">S-adenosyl-L-methionine</keyword>
<dbReference type="PROSITE" id="PS51679">
    <property type="entry name" value="SAM_MT_C5"/>
    <property type="match status" value="1"/>
</dbReference>
<protein>
    <recommendedName>
        <fullName evidence="7">Cytosine-specific methyltransferase</fullName>
        <ecNumber evidence="7">2.1.1.37</ecNumber>
    </recommendedName>
</protein>
<keyword evidence="4" id="KW-0680">Restriction system</keyword>
<proteinExistence type="inferred from homology"/>
<evidence type="ECO:0000256" key="5">
    <source>
        <dbReference type="PROSITE-ProRule" id="PRU01016"/>
    </source>
</evidence>
<dbReference type="InterPro" id="IPR031303">
    <property type="entry name" value="C5_meth_CS"/>
</dbReference>
<dbReference type="CDD" id="cd00315">
    <property type="entry name" value="Cyt_C5_DNA_methylase"/>
    <property type="match status" value="1"/>
</dbReference>
<accession>A0A173YYE2</accession>
<comment type="catalytic activity">
    <reaction evidence="7">
        <text>a 2'-deoxycytidine in DNA + S-adenosyl-L-methionine = a 5-methyl-2'-deoxycytidine in DNA + S-adenosyl-L-homocysteine + H(+)</text>
        <dbReference type="Rhea" id="RHEA:13681"/>
        <dbReference type="Rhea" id="RHEA-COMP:11369"/>
        <dbReference type="Rhea" id="RHEA-COMP:11370"/>
        <dbReference type="ChEBI" id="CHEBI:15378"/>
        <dbReference type="ChEBI" id="CHEBI:57856"/>
        <dbReference type="ChEBI" id="CHEBI:59789"/>
        <dbReference type="ChEBI" id="CHEBI:85452"/>
        <dbReference type="ChEBI" id="CHEBI:85454"/>
        <dbReference type="EC" id="2.1.1.37"/>
    </reaction>
</comment>
<reference evidence="8 9" key="1">
    <citation type="submission" date="2015-09" db="EMBL/GenBank/DDBJ databases">
        <authorList>
            <consortium name="Pathogen Informatics"/>
        </authorList>
    </citation>
    <scope>NUCLEOTIDE SEQUENCE [LARGE SCALE GENOMIC DNA]</scope>
    <source>
        <strain evidence="8 9">2789STDY5608854</strain>
    </source>
</reference>
<keyword evidence="1 5" id="KW-0489">Methyltransferase</keyword>
<evidence type="ECO:0000256" key="2">
    <source>
        <dbReference type="ARBA" id="ARBA00022679"/>
    </source>
</evidence>
<organism evidence="8 9">
    <name type="scientific">Flavonifractor plautii</name>
    <name type="common">Fusobacterium plautii</name>
    <dbReference type="NCBI Taxonomy" id="292800"/>
    <lineage>
        <taxon>Bacteria</taxon>
        <taxon>Bacillati</taxon>
        <taxon>Bacillota</taxon>
        <taxon>Clostridia</taxon>
        <taxon>Eubacteriales</taxon>
        <taxon>Oscillospiraceae</taxon>
        <taxon>Flavonifractor</taxon>
    </lineage>
</organism>
<dbReference type="InterPro" id="IPR029063">
    <property type="entry name" value="SAM-dependent_MTases_sf"/>
</dbReference>
<evidence type="ECO:0000256" key="7">
    <source>
        <dbReference type="RuleBase" id="RU000417"/>
    </source>
</evidence>
<dbReference type="Gene3D" id="3.90.120.10">
    <property type="entry name" value="DNA Methylase, subunit A, domain 2"/>
    <property type="match status" value="1"/>
</dbReference>
<evidence type="ECO:0000256" key="6">
    <source>
        <dbReference type="RuleBase" id="RU000416"/>
    </source>
</evidence>
<dbReference type="InterPro" id="IPR001525">
    <property type="entry name" value="C5_MeTfrase"/>
</dbReference>
<dbReference type="PANTHER" id="PTHR10629">
    <property type="entry name" value="CYTOSINE-SPECIFIC METHYLTRANSFERASE"/>
    <property type="match status" value="1"/>
</dbReference>
<dbReference type="PANTHER" id="PTHR10629:SF52">
    <property type="entry name" value="DNA (CYTOSINE-5)-METHYLTRANSFERASE 1"/>
    <property type="match status" value="1"/>
</dbReference>
<dbReference type="InterPro" id="IPR018117">
    <property type="entry name" value="C5_DNA_meth_AS"/>
</dbReference>
<sequence>MIIALAEYARLHNRSGDTLRRLAENGSLKTAQKIGRNWTVDSEEEYPSKRKVKSKPITVVSLFSGCGGMDLGLIGGFDFLGKHYAKTGFDIIWANEINPAACKTYRENFGDYIVEGDIGEQIKNLPSTADIVVGGFPCQDISINGKMLGVNGKRSSLYTYIVEAVNKIKPKVFIAENVGGLLLKQNEYSLNKILEDFNSLGYNLSYQLYHAEDYGVPQTRERVIFVGTKKGLPDFVPPKPSVFAPITAYEALHDLEEHPQDKPFSHIWSNAKVSGEQGNRRLIADRPGYTMRAECHGNIQFHYALPRRISMREAARIQSFPDSFSFPCGLRETERQIGNAVPPVLAWHIANSVKNVIEGNKSGV</sequence>
<dbReference type="Proteomes" id="UP000095746">
    <property type="component" value="Unassembled WGS sequence"/>
</dbReference>
<dbReference type="EC" id="2.1.1.37" evidence="7"/>
<evidence type="ECO:0000313" key="8">
    <source>
        <dbReference type="EMBL" id="CUN68489.1"/>
    </source>
</evidence>
<dbReference type="NCBIfam" id="TIGR00675">
    <property type="entry name" value="dcm"/>
    <property type="match status" value="1"/>
</dbReference>
<dbReference type="GO" id="GO:0044027">
    <property type="term" value="P:negative regulation of gene expression via chromosomal CpG island methylation"/>
    <property type="evidence" value="ECO:0007669"/>
    <property type="project" value="TreeGrafter"/>
</dbReference>
<feature type="active site" evidence="5">
    <location>
        <position position="138"/>
    </location>
</feature>
<dbReference type="Gene3D" id="3.40.50.150">
    <property type="entry name" value="Vaccinia Virus protein VP39"/>
    <property type="match status" value="1"/>
</dbReference>
<dbReference type="InterPro" id="IPR050390">
    <property type="entry name" value="C5-Methyltransferase"/>
</dbReference>
<evidence type="ECO:0000313" key="9">
    <source>
        <dbReference type="Proteomes" id="UP000095746"/>
    </source>
</evidence>
<keyword evidence="2 5" id="KW-0808">Transferase</keyword>
<dbReference type="AlphaFoldDB" id="A0A173YYE2"/>
<evidence type="ECO:0000256" key="3">
    <source>
        <dbReference type="ARBA" id="ARBA00022691"/>
    </source>
</evidence>
<dbReference type="GO" id="GO:0009307">
    <property type="term" value="P:DNA restriction-modification system"/>
    <property type="evidence" value="ECO:0007669"/>
    <property type="project" value="UniProtKB-KW"/>
</dbReference>
<evidence type="ECO:0000256" key="4">
    <source>
        <dbReference type="ARBA" id="ARBA00022747"/>
    </source>
</evidence>